<dbReference type="GO" id="GO:0005543">
    <property type="term" value="F:phospholipid binding"/>
    <property type="evidence" value="ECO:0007669"/>
    <property type="project" value="TreeGrafter"/>
</dbReference>
<keyword evidence="8 10" id="KW-0443">Lipid metabolism</keyword>
<dbReference type="SUPFAM" id="SSF53756">
    <property type="entry name" value="UDP-Glycosyltransferase/glycogen phosphorylase"/>
    <property type="match status" value="1"/>
</dbReference>
<evidence type="ECO:0000313" key="12">
    <source>
        <dbReference type="Proteomes" id="UP000502179"/>
    </source>
</evidence>
<dbReference type="Proteomes" id="UP000502179">
    <property type="component" value="Chromosome"/>
</dbReference>
<keyword evidence="4 10" id="KW-0444">Lipid biosynthesis</keyword>
<evidence type="ECO:0000256" key="9">
    <source>
        <dbReference type="ARBA" id="ARBA00048975"/>
    </source>
</evidence>
<keyword evidence="5 10" id="KW-0441">Lipid A biosynthesis</keyword>
<comment type="similarity">
    <text evidence="10">Belongs to the LpxB family.</text>
</comment>
<dbReference type="AlphaFoldDB" id="A0A6G7PXU9"/>
<organism evidence="11 12">
    <name type="scientific">Thermosulfuriphilus ammonigenes</name>
    <dbReference type="NCBI Taxonomy" id="1936021"/>
    <lineage>
        <taxon>Bacteria</taxon>
        <taxon>Pseudomonadati</taxon>
        <taxon>Thermodesulfobacteriota</taxon>
        <taxon>Thermodesulfobacteria</taxon>
        <taxon>Thermodesulfobacteriales</taxon>
        <taxon>Thermodesulfobacteriaceae</taxon>
        <taxon>Thermosulfuriphilus</taxon>
    </lineage>
</organism>
<dbReference type="UniPathway" id="UPA00973"/>
<evidence type="ECO:0000313" key="11">
    <source>
        <dbReference type="EMBL" id="QIJ72376.1"/>
    </source>
</evidence>
<dbReference type="PANTHER" id="PTHR30372:SF4">
    <property type="entry name" value="LIPID-A-DISACCHARIDE SYNTHASE, MITOCHONDRIAL-RELATED"/>
    <property type="match status" value="1"/>
</dbReference>
<gene>
    <name evidence="10 11" type="primary">lpxB</name>
    <name evidence="11" type="ORF">G4V39_08870</name>
</gene>
<dbReference type="InterPro" id="IPR003835">
    <property type="entry name" value="Glyco_trans_19"/>
</dbReference>
<keyword evidence="6 10" id="KW-0328">Glycosyltransferase</keyword>
<evidence type="ECO:0000256" key="7">
    <source>
        <dbReference type="ARBA" id="ARBA00022679"/>
    </source>
</evidence>
<accession>A0A6G7PXU9</accession>
<keyword evidence="12" id="KW-1185">Reference proteome</keyword>
<dbReference type="GO" id="GO:0016020">
    <property type="term" value="C:membrane"/>
    <property type="evidence" value="ECO:0007669"/>
    <property type="project" value="GOC"/>
</dbReference>
<dbReference type="PANTHER" id="PTHR30372">
    <property type="entry name" value="LIPID-A-DISACCHARIDE SYNTHASE"/>
    <property type="match status" value="1"/>
</dbReference>
<comment type="pathway">
    <text evidence="10">Bacterial outer membrane biogenesis; LPS lipid A biosynthesis.</text>
</comment>
<evidence type="ECO:0000256" key="8">
    <source>
        <dbReference type="ARBA" id="ARBA00023098"/>
    </source>
</evidence>
<dbReference type="KEGG" id="tav:G4V39_08870"/>
<evidence type="ECO:0000256" key="2">
    <source>
        <dbReference type="ARBA" id="ARBA00012687"/>
    </source>
</evidence>
<evidence type="ECO:0000256" key="3">
    <source>
        <dbReference type="ARBA" id="ARBA00020902"/>
    </source>
</evidence>
<evidence type="ECO:0000256" key="5">
    <source>
        <dbReference type="ARBA" id="ARBA00022556"/>
    </source>
</evidence>
<reference evidence="11 12" key="1">
    <citation type="submission" date="2020-02" db="EMBL/GenBank/DDBJ databases">
        <title>Genome analysis of Thermosulfuriphilus ammonigenes ST65T, an anaerobic thermophilic chemolithoautotrophic bacterium isolated from a deep-sea hydrothermal vent.</title>
        <authorList>
            <person name="Slobodkina G."/>
            <person name="Allioux M."/>
            <person name="Merkel A."/>
            <person name="Alain K."/>
            <person name="Jebbar M."/>
            <person name="Slobodkin A."/>
        </authorList>
    </citation>
    <scope>NUCLEOTIDE SEQUENCE [LARGE SCALE GENOMIC DNA]</scope>
    <source>
        <strain evidence="11 12">ST65</strain>
    </source>
</reference>
<name>A0A6G7PXU9_9BACT</name>
<protein>
    <recommendedName>
        <fullName evidence="3 10">Lipid-A-disaccharide synthase</fullName>
        <ecNumber evidence="2 10">2.4.1.182</ecNumber>
    </recommendedName>
</protein>
<dbReference type="NCBIfam" id="TIGR00215">
    <property type="entry name" value="lpxB"/>
    <property type="match status" value="1"/>
</dbReference>
<dbReference type="RefSeq" id="WP_166032594.1">
    <property type="nucleotide sequence ID" value="NZ_CP048877.1"/>
</dbReference>
<comment type="catalytic activity">
    <reaction evidence="9 10">
        <text>a lipid X + a UDP-2-N,3-O-bis[(3R)-3-hydroxyacyl]-alpha-D-glucosamine = a lipid A disaccharide + UDP + H(+)</text>
        <dbReference type="Rhea" id="RHEA:67828"/>
        <dbReference type="ChEBI" id="CHEBI:15378"/>
        <dbReference type="ChEBI" id="CHEBI:58223"/>
        <dbReference type="ChEBI" id="CHEBI:137748"/>
        <dbReference type="ChEBI" id="CHEBI:176338"/>
        <dbReference type="ChEBI" id="CHEBI:176343"/>
        <dbReference type="EC" id="2.4.1.182"/>
    </reaction>
</comment>
<evidence type="ECO:0000256" key="4">
    <source>
        <dbReference type="ARBA" id="ARBA00022516"/>
    </source>
</evidence>
<proteinExistence type="inferred from homology"/>
<dbReference type="HAMAP" id="MF_00392">
    <property type="entry name" value="LpxB"/>
    <property type="match status" value="1"/>
</dbReference>
<dbReference type="GO" id="GO:0009245">
    <property type="term" value="P:lipid A biosynthetic process"/>
    <property type="evidence" value="ECO:0007669"/>
    <property type="project" value="UniProtKB-UniRule"/>
</dbReference>
<dbReference type="GO" id="GO:0008915">
    <property type="term" value="F:lipid-A-disaccharide synthase activity"/>
    <property type="evidence" value="ECO:0007669"/>
    <property type="project" value="UniProtKB-UniRule"/>
</dbReference>
<dbReference type="Pfam" id="PF02684">
    <property type="entry name" value="LpxB"/>
    <property type="match status" value="1"/>
</dbReference>
<dbReference type="EMBL" id="CP048877">
    <property type="protein sequence ID" value="QIJ72376.1"/>
    <property type="molecule type" value="Genomic_DNA"/>
</dbReference>
<evidence type="ECO:0000256" key="6">
    <source>
        <dbReference type="ARBA" id="ARBA00022676"/>
    </source>
</evidence>
<keyword evidence="7 10" id="KW-0808">Transferase</keyword>
<evidence type="ECO:0000256" key="1">
    <source>
        <dbReference type="ARBA" id="ARBA00002056"/>
    </source>
</evidence>
<sequence length="383" mass="42421">MDSGLKSHLRIAIVAGEASGDLHGAAFIRAIRDLCPGTQVVGIGGERMVQAGCEVFFHASRLAVVGLAEVFPRLRDVVRAFQKMRSYLKDSRPDLLVLIDFPEFNLLLARVAKRYGVPVFYYISPQVWAWRQGRVKTIARVVDLMAVVLPFEEEFYRRHGVRVHYVGHPLLDLVKVHLCRETFLRVVGLPPDCRLLALLPGSRLHEVERLLPAFVGAYERLRSEINGLQALCVRAPEVPMELYAPAFAAGVKVIDGYAYETMAAAEVALLASGTVTLEAAIVGVPMVIAYRLNPLTYFLARRLVRVPYIGLVNLVAGEKVAPELIQEEATAQRLAEEARQILLDEDRARRIRARLAEIKNSLGPGQAAYQAANLALNLASGRR</sequence>
<comment type="function">
    <text evidence="1 10">Condensation of UDP-2,3-diacylglucosamine and 2,3-diacylglucosamine-1-phosphate to form lipid A disaccharide, a precursor of lipid A, a phosphorylated glycolipid that anchors the lipopolysaccharide to the outer membrane of the cell.</text>
</comment>
<evidence type="ECO:0000256" key="10">
    <source>
        <dbReference type="HAMAP-Rule" id="MF_00392"/>
    </source>
</evidence>
<dbReference type="EC" id="2.4.1.182" evidence="2 10"/>